<reference evidence="2 3" key="1">
    <citation type="submission" date="2019-03" db="EMBL/GenBank/DDBJ databases">
        <title>First draft genome of Liparis tanakae, snailfish: a comprehensive survey of snailfish specific genes.</title>
        <authorList>
            <person name="Kim W."/>
            <person name="Song I."/>
            <person name="Jeong J.-H."/>
            <person name="Kim D."/>
            <person name="Kim S."/>
            <person name="Ryu S."/>
            <person name="Song J.Y."/>
            <person name="Lee S.K."/>
        </authorList>
    </citation>
    <scope>NUCLEOTIDE SEQUENCE [LARGE SCALE GENOMIC DNA]</scope>
    <source>
        <tissue evidence="2">Muscle</tissue>
    </source>
</reference>
<comment type="caution">
    <text evidence="2">The sequence shown here is derived from an EMBL/GenBank/DDBJ whole genome shotgun (WGS) entry which is preliminary data.</text>
</comment>
<evidence type="ECO:0000313" key="2">
    <source>
        <dbReference type="EMBL" id="TNN65296.1"/>
    </source>
</evidence>
<sequence>MQLGLKTSPARGPEAQPTVSLRDSEHLAQLAQLARMLLCSVREQLVALRSQRCSAPVCKHRSPEVEVLVYRK</sequence>
<organism evidence="2 3">
    <name type="scientific">Liparis tanakae</name>
    <name type="common">Tanaka's snailfish</name>
    <dbReference type="NCBI Taxonomy" id="230148"/>
    <lineage>
        <taxon>Eukaryota</taxon>
        <taxon>Metazoa</taxon>
        <taxon>Chordata</taxon>
        <taxon>Craniata</taxon>
        <taxon>Vertebrata</taxon>
        <taxon>Euteleostomi</taxon>
        <taxon>Actinopterygii</taxon>
        <taxon>Neopterygii</taxon>
        <taxon>Teleostei</taxon>
        <taxon>Neoteleostei</taxon>
        <taxon>Acanthomorphata</taxon>
        <taxon>Eupercaria</taxon>
        <taxon>Perciformes</taxon>
        <taxon>Cottioidei</taxon>
        <taxon>Cottales</taxon>
        <taxon>Liparidae</taxon>
        <taxon>Liparis</taxon>
    </lineage>
</organism>
<name>A0A4Z2HHQ3_9TELE</name>
<gene>
    <name evidence="2" type="ORF">EYF80_024450</name>
</gene>
<accession>A0A4Z2HHQ3</accession>
<feature type="region of interest" description="Disordered" evidence="1">
    <location>
        <begin position="1"/>
        <end position="21"/>
    </location>
</feature>
<proteinExistence type="predicted"/>
<dbReference type="EMBL" id="SRLO01000237">
    <property type="protein sequence ID" value="TNN65296.1"/>
    <property type="molecule type" value="Genomic_DNA"/>
</dbReference>
<protein>
    <submittedName>
        <fullName evidence="2">Uncharacterized protein</fullName>
    </submittedName>
</protein>
<dbReference type="Proteomes" id="UP000314294">
    <property type="component" value="Unassembled WGS sequence"/>
</dbReference>
<evidence type="ECO:0000256" key="1">
    <source>
        <dbReference type="SAM" id="MobiDB-lite"/>
    </source>
</evidence>
<keyword evidence="3" id="KW-1185">Reference proteome</keyword>
<dbReference type="AlphaFoldDB" id="A0A4Z2HHQ3"/>
<evidence type="ECO:0000313" key="3">
    <source>
        <dbReference type="Proteomes" id="UP000314294"/>
    </source>
</evidence>